<gene>
    <name evidence="2" type="ORF">CR513_46589</name>
</gene>
<dbReference type="OrthoDB" id="1935463at2759"/>
<feature type="non-terminal residue" evidence="2">
    <location>
        <position position="187"/>
    </location>
</feature>
<keyword evidence="3" id="KW-1185">Reference proteome</keyword>
<sequence>MEKRTKLFWSPCAVHCLDQVLENIRELSIFYNTLVNAKKITTYIYRHTWVLNLYRQYSKGRKLACDKQQKNALRSMFASKEWATSSHASKSEAKQVMNLVLSDGRFWKSITYCLKCVIPLVKVLRLVDSDSKPVMSYIMDKAKEQIAENFQKQESRWNLQLHRPLHAAAYYLNPRYHYDKNFNPDSE</sequence>
<reference evidence="2" key="1">
    <citation type="submission" date="2018-05" db="EMBL/GenBank/DDBJ databases">
        <title>Draft genome of Mucuna pruriens seed.</title>
        <authorList>
            <person name="Nnadi N.E."/>
            <person name="Vos R."/>
            <person name="Hasami M.H."/>
            <person name="Devisetty U.K."/>
            <person name="Aguiy J.C."/>
        </authorList>
    </citation>
    <scope>NUCLEOTIDE SEQUENCE [LARGE SCALE GENOMIC DNA]</scope>
    <source>
        <strain evidence="2">JCA_2017</strain>
    </source>
</reference>
<dbReference type="PANTHER" id="PTHR32166">
    <property type="entry name" value="OSJNBA0013A04.12 PROTEIN"/>
    <property type="match status" value="1"/>
</dbReference>
<evidence type="ECO:0000259" key="1">
    <source>
        <dbReference type="Pfam" id="PF04937"/>
    </source>
</evidence>
<feature type="domain" description="DUF659" evidence="1">
    <location>
        <begin position="1"/>
        <end position="40"/>
    </location>
</feature>
<feature type="non-terminal residue" evidence="2">
    <location>
        <position position="1"/>
    </location>
</feature>
<dbReference type="InterPro" id="IPR012337">
    <property type="entry name" value="RNaseH-like_sf"/>
</dbReference>
<accession>A0A371F6G0</accession>
<dbReference type="PANTHER" id="PTHR32166:SF122">
    <property type="entry name" value="OS09G0499600 PROTEIN"/>
    <property type="match status" value="1"/>
</dbReference>
<evidence type="ECO:0000313" key="2">
    <source>
        <dbReference type="EMBL" id="RDX73753.1"/>
    </source>
</evidence>
<dbReference type="AlphaFoldDB" id="A0A371F6G0"/>
<dbReference type="Pfam" id="PF04937">
    <property type="entry name" value="DUF659"/>
    <property type="match status" value="1"/>
</dbReference>
<evidence type="ECO:0000313" key="3">
    <source>
        <dbReference type="Proteomes" id="UP000257109"/>
    </source>
</evidence>
<name>A0A371F6G0_MUCPR</name>
<comment type="caution">
    <text evidence="2">The sequence shown here is derived from an EMBL/GenBank/DDBJ whole genome shotgun (WGS) entry which is preliminary data.</text>
</comment>
<dbReference type="EMBL" id="QJKJ01010422">
    <property type="protein sequence ID" value="RDX73753.1"/>
    <property type="molecule type" value="Genomic_DNA"/>
</dbReference>
<protein>
    <recommendedName>
        <fullName evidence="1">DUF659 domain-containing protein</fullName>
    </recommendedName>
</protein>
<proteinExistence type="predicted"/>
<dbReference type="Proteomes" id="UP000257109">
    <property type="component" value="Unassembled WGS sequence"/>
</dbReference>
<dbReference type="SUPFAM" id="SSF53098">
    <property type="entry name" value="Ribonuclease H-like"/>
    <property type="match status" value="1"/>
</dbReference>
<organism evidence="2 3">
    <name type="scientific">Mucuna pruriens</name>
    <name type="common">Velvet bean</name>
    <name type="synonym">Dolichos pruriens</name>
    <dbReference type="NCBI Taxonomy" id="157652"/>
    <lineage>
        <taxon>Eukaryota</taxon>
        <taxon>Viridiplantae</taxon>
        <taxon>Streptophyta</taxon>
        <taxon>Embryophyta</taxon>
        <taxon>Tracheophyta</taxon>
        <taxon>Spermatophyta</taxon>
        <taxon>Magnoliopsida</taxon>
        <taxon>eudicotyledons</taxon>
        <taxon>Gunneridae</taxon>
        <taxon>Pentapetalae</taxon>
        <taxon>rosids</taxon>
        <taxon>fabids</taxon>
        <taxon>Fabales</taxon>
        <taxon>Fabaceae</taxon>
        <taxon>Papilionoideae</taxon>
        <taxon>50 kb inversion clade</taxon>
        <taxon>NPAAA clade</taxon>
        <taxon>indigoferoid/millettioid clade</taxon>
        <taxon>Phaseoleae</taxon>
        <taxon>Mucuna</taxon>
    </lineage>
</organism>
<dbReference type="InterPro" id="IPR007021">
    <property type="entry name" value="DUF659"/>
</dbReference>
<dbReference type="STRING" id="157652.A0A371F6G0"/>